<dbReference type="Proteomes" id="UP001275436">
    <property type="component" value="Unassembled WGS sequence"/>
</dbReference>
<sequence>MKFTLEIIRILIIFGLLGFIFNKAIMFIYSSIGIQLDNYYGGLIAGIGIIISIFVLYRNKLQFSGFYKSDKNVKLSKTVSTFLISISIIMLVIAPYLP</sequence>
<keyword evidence="1" id="KW-1133">Transmembrane helix</keyword>
<proteinExistence type="predicted"/>
<dbReference type="EMBL" id="BSKO01000001">
    <property type="protein sequence ID" value="GLO65709.1"/>
    <property type="molecule type" value="Genomic_DNA"/>
</dbReference>
<gene>
    <name evidence="2" type="ORF">MACH08_14930</name>
</gene>
<feature type="transmembrane region" description="Helical" evidence="1">
    <location>
        <begin position="78"/>
        <end position="97"/>
    </location>
</feature>
<evidence type="ECO:0000256" key="1">
    <source>
        <dbReference type="SAM" id="Phobius"/>
    </source>
</evidence>
<reference evidence="2 3" key="1">
    <citation type="submission" date="2023-02" db="EMBL/GenBank/DDBJ databases">
        <title>Oceanobacillus kimchii IFOP_LL358 isolated form Alexandrium catenella lab strain.</title>
        <authorList>
            <person name="Gajardo G."/>
            <person name="Ueki S."/>
            <person name="Maruyama F."/>
        </authorList>
    </citation>
    <scope>NUCLEOTIDE SEQUENCE [LARGE SCALE GENOMIC DNA]</scope>
    <source>
        <strain evidence="2 3">IFOP_LL358</strain>
    </source>
</reference>
<accession>A0ABQ5TFQ3</accession>
<feature type="transmembrane region" description="Helical" evidence="1">
    <location>
        <begin position="7"/>
        <end position="32"/>
    </location>
</feature>
<protein>
    <submittedName>
        <fullName evidence="2">Uncharacterized protein</fullName>
    </submittedName>
</protein>
<organism evidence="2 3">
    <name type="scientific">Oceanobacillus kimchii</name>
    <dbReference type="NCBI Taxonomy" id="746691"/>
    <lineage>
        <taxon>Bacteria</taxon>
        <taxon>Bacillati</taxon>
        <taxon>Bacillota</taxon>
        <taxon>Bacilli</taxon>
        <taxon>Bacillales</taxon>
        <taxon>Bacillaceae</taxon>
        <taxon>Oceanobacillus</taxon>
    </lineage>
</organism>
<keyword evidence="1" id="KW-0812">Transmembrane</keyword>
<keyword evidence="3" id="KW-1185">Reference proteome</keyword>
<keyword evidence="1" id="KW-0472">Membrane</keyword>
<dbReference type="RefSeq" id="WP_069685860.1">
    <property type="nucleotide sequence ID" value="NZ_BSKO01000001.1"/>
</dbReference>
<name>A0ABQ5TFQ3_9BACI</name>
<feature type="transmembrane region" description="Helical" evidence="1">
    <location>
        <begin position="38"/>
        <end position="57"/>
    </location>
</feature>
<evidence type="ECO:0000313" key="2">
    <source>
        <dbReference type="EMBL" id="GLO65709.1"/>
    </source>
</evidence>
<evidence type="ECO:0000313" key="3">
    <source>
        <dbReference type="Proteomes" id="UP001275436"/>
    </source>
</evidence>
<comment type="caution">
    <text evidence="2">The sequence shown here is derived from an EMBL/GenBank/DDBJ whole genome shotgun (WGS) entry which is preliminary data.</text>
</comment>